<evidence type="ECO:0000313" key="3">
    <source>
        <dbReference type="Proteomes" id="UP000230002"/>
    </source>
</evidence>
<accession>A0A2G8S6G5</accession>
<sequence>MSAFVGYPCVVRNSFRCGDHWIDEICACVTSECSRAPVVVFQMCTVASDVPPPDASSAGCHGHHATAFTAAVWLRFVQRGAARALDPGVPTSPMRPSQMLSTLSLPPLASSSPSARQRRPHTSPWCPRSSPTLCRATRTSWCQMLPSWQPELRMWLFHESTPTCAACPDIVRSLLCVSTSQSSTAPFGYPTPRNWPSLEKSSEAMYEPSGPSLTSTTSPVSAFQMYALPPSAIPTTFVELHEIRFR</sequence>
<protein>
    <submittedName>
        <fullName evidence="2">Uncharacterized protein</fullName>
    </submittedName>
</protein>
<name>A0A2G8S6G5_9APHY</name>
<organism evidence="2 3">
    <name type="scientific">Ganoderma sinense ZZ0214-1</name>
    <dbReference type="NCBI Taxonomy" id="1077348"/>
    <lineage>
        <taxon>Eukaryota</taxon>
        <taxon>Fungi</taxon>
        <taxon>Dikarya</taxon>
        <taxon>Basidiomycota</taxon>
        <taxon>Agaricomycotina</taxon>
        <taxon>Agaricomycetes</taxon>
        <taxon>Polyporales</taxon>
        <taxon>Polyporaceae</taxon>
        <taxon>Ganoderma</taxon>
    </lineage>
</organism>
<evidence type="ECO:0000313" key="2">
    <source>
        <dbReference type="EMBL" id="PIL29327.1"/>
    </source>
</evidence>
<keyword evidence="3" id="KW-1185">Reference proteome</keyword>
<reference evidence="2 3" key="1">
    <citation type="journal article" date="2015" name="Sci. Rep.">
        <title>Chromosome-level genome map provides insights into diverse defense mechanisms in the medicinal fungus Ganoderma sinense.</title>
        <authorList>
            <person name="Zhu Y."/>
            <person name="Xu J."/>
            <person name="Sun C."/>
            <person name="Zhou S."/>
            <person name="Xu H."/>
            <person name="Nelson D.R."/>
            <person name="Qian J."/>
            <person name="Song J."/>
            <person name="Luo H."/>
            <person name="Xiang L."/>
            <person name="Li Y."/>
            <person name="Xu Z."/>
            <person name="Ji A."/>
            <person name="Wang L."/>
            <person name="Lu S."/>
            <person name="Hayward A."/>
            <person name="Sun W."/>
            <person name="Li X."/>
            <person name="Schwartz D.C."/>
            <person name="Wang Y."/>
            <person name="Chen S."/>
        </authorList>
    </citation>
    <scope>NUCLEOTIDE SEQUENCE [LARGE SCALE GENOMIC DNA]</scope>
    <source>
        <strain evidence="2 3">ZZ0214-1</strain>
    </source>
</reference>
<feature type="compositionally biased region" description="Low complexity" evidence="1">
    <location>
        <begin position="106"/>
        <end position="115"/>
    </location>
</feature>
<dbReference type="Proteomes" id="UP000230002">
    <property type="component" value="Unassembled WGS sequence"/>
</dbReference>
<comment type="caution">
    <text evidence="2">The sequence shown here is derived from an EMBL/GenBank/DDBJ whole genome shotgun (WGS) entry which is preliminary data.</text>
</comment>
<gene>
    <name evidence="2" type="ORF">GSI_09378</name>
</gene>
<dbReference type="EMBL" id="AYKW01000023">
    <property type="protein sequence ID" value="PIL29327.1"/>
    <property type="molecule type" value="Genomic_DNA"/>
</dbReference>
<dbReference type="AlphaFoldDB" id="A0A2G8S6G5"/>
<evidence type="ECO:0000256" key="1">
    <source>
        <dbReference type="SAM" id="MobiDB-lite"/>
    </source>
</evidence>
<proteinExistence type="predicted"/>
<feature type="region of interest" description="Disordered" evidence="1">
    <location>
        <begin position="106"/>
        <end position="132"/>
    </location>
</feature>